<gene>
    <name evidence="2" type="ORF">GB928_000045</name>
</gene>
<accession>A0ABT8X740</accession>
<keyword evidence="3" id="KW-1185">Reference proteome</keyword>
<reference evidence="2" key="1">
    <citation type="submission" date="2022-04" db="EMBL/GenBank/DDBJ databases">
        <title>Shinella lacus sp. nov., a novel member of the genus Shinella from water.</title>
        <authorList>
            <person name="Deng Y."/>
        </authorList>
    </citation>
    <scope>NUCLEOTIDE SEQUENCE</scope>
    <source>
        <strain evidence="2">JCM 31239</strain>
    </source>
</reference>
<dbReference type="RefSeq" id="WP_244759505.1">
    <property type="nucleotide sequence ID" value="NZ_JALJCJ010000001.1"/>
</dbReference>
<comment type="caution">
    <text evidence="2">The sequence shown here is derived from an EMBL/GenBank/DDBJ whole genome shotgun (WGS) entry which is preliminary data.</text>
</comment>
<feature type="compositionally biased region" description="Basic and acidic residues" evidence="1">
    <location>
        <begin position="61"/>
        <end position="84"/>
    </location>
</feature>
<evidence type="ECO:0000313" key="2">
    <source>
        <dbReference type="EMBL" id="MDO6119562.1"/>
    </source>
</evidence>
<dbReference type="EMBL" id="WHSC02000001">
    <property type="protein sequence ID" value="MDO6119562.1"/>
    <property type="molecule type" value="Genomic_DNA"/>
</dbReference>
<proteinExistence type="predicted"/>
<protein>
    <submittedName>
        <fullName evidence="2">Uncharacterized protein</fullName>
    </submittedName>
</protein>
<dbReference type="Proteomes" id="UP001177080">
    <property type="component" value="Unassembled WGS sequence"/>
</dbReference>
<evidence type="ECO:0000313" key="3">
    <source>
        <dbReference type="Proteomes" id="UP001177080"/>
    </source>
</evidence>
<sequence>MSVENGLHDDLRDWCFFVAKPIAKCNLFLQPGNAKRKSTVLAGAPQQDALHVTGVLPGKLHLREGDHKDRDDQSGHEQRSRMEQSRFQMSPHA</sequence>
<evidence type="ECO:0000256" key="1">
    <source>
        <dbReference type="SAM" id="MobiDB-lite"/>
    </source>
</evidence>
<feature type="region of interest" description="Disordered" evidence="1">
    <location>
        <begin position="52"/>
        <end position="93"/>
    </location>
</feature>
<organism evidence="2 3">
    <name type="scientific">Shinella curvata</name>
    <dbReference type="NCBI Taxonomy" id="1817964"/>
    <lineage>
        <taxon>Bacteria</taxon>
        <taxon>Pseudomonadati</taxon>
        <taxon>Pseudomonadota</taxon>
        <taxon>Alphaproteobacteria</taxon>
        <taxon>Hyphomicrobiales</taxon>
        <taxon>Rhizobiaceae</taxon>
        <taxon>Shinella</taxon>
    </lineage>
</organism>
<name>A0ABT8X740_9HYPH</name>